<keyword evidence="2" id="KW-0812">Transmembrane</keyword>
<sequence>MVDIFLVIFGACAVICLVLLAASLIADSPRSKKSLKERLAEVEEENEQLKRKLHEGGTEVVVQFKTGDCITYEGVYYTIKGTEYVVLKDYDDKAIAIISRMELSHISSISAIKEATE</sequence>
<comment type="caution">
    <text evidence="3">The sequence shown here is derived from an EMBL/GenBank/DDBJ whole genome shotgun (WGS) entry which is preliminary data.</text>
</comment>
<keyword evidence="1" id="KW-0175">Coiled coil</keyword>
<evidence type="ECO:0000256" key="1">
    <source>
        <dbReference type="SAM" id="Coils"/>
    </source>
</evidence>
<organism evidence="3 4">
    <name type="scientific">Oceanobacillus neutriphilus</name>
    <dbReference type="NCBI Taxonomy" id="531815"/>
    <lineage>
        <taxon>Bacteria</taxon>
        <taxon>Bacillati</taxon>
        <taxon>Bacillota</taxon>
        <taxon>Bacilli</taxon>
        <taxon>Bacillales</taxon>
        <taxon>Bacillaceae</taxon>
        <taxon>Oceanobacillus</taxon>
    </lineage>
</organism>
<keyword evidence="4" id="KW-1185">Reference proteome</keyword>
<evidence type="ECO:0000313" key="3">
    <source>
        <dbReference type="EMBL" id="GGP13496.1"/>
    </source>
</evidence>
<keyword evidence="2" id="KW-1133">Transmembrane helix</keyword>
<evidence type="ECO:0000313" key="4">
    <source>
        <dbReference type="Proteomes" id="UP000641206"/>
    </source>
</evidence>
<feature type="coiled-coil region" evidence="1">
    <location>
        <begin position="32"/>
        <end position="59"/>
    </location>
</feature>
<evidence type="ECO:0000256" key="2">
    <source>
        <dbReference type="SAM" id="Phobius"/>
    </source>
</evidence>
<keyword evidence="2" id="KW-0472">Membrane</keyword>
<dbReference type="Proteomes" id="UP000641206">
    <property type="component" value="Unassembled WGS sequence"/>
</dbReference>
<name>A0ABQ2NY82_9BACI</name>
<reference evidence="4" key="1">
    <citation type="journal article" date="2019" name="Int. J. Syst. Evol. Microbiol.">
        <title>The Global Catalogue of Microorganisms (GCM) 10K type strain sequencing project: providing services to taxonomists for standard genome sequencing and annotation.</title>
        <authorList>
            <consortium name="The Broad Institute Genomics Platform"/>
            <consortium name="The Broad Institute Genome Sequencing Center for Infectious Disease"/>
            <person name="Wu L."/>
            <person name="Ma J."/>
        </authorList>
    </citation>
    <scope>NUCLEOTIDE SEQUENCE [LARGE SCALE GENOMIC DNA]</scope>
    <source>
        <strain evidence="4">CGMCC 1.7693</strain>
    </source>
</reference>
<feature type="transmembrane region" description="Helical" evidence="2">
    <location>
        <begin position="6"/>
        <end position="26"/>
    </location>
</feature>
<proteinExistence type="predicted"/>
<accession>A0ABQ2NY82</accession>
<dbReference type="EMBL" id="BMLW01000010">
    <property type="protein sequence ID" value="GGP13496.1"/>
    <property type="molecule type" value="Genomic_DNA"/>
</dbReference>
<gene>
    <name evidence="3" type="ORF">GCM10011346_33720</name>
</gene>
<protein>
    <submittedName>
        <fullName evidence="3">Uncharacterized protein</fullName>
    </submittedName>
</protein>
<dbReference type="RefSeq" id="WP_188735505.1">
    <property type="nucleotide sequence ID" value="NZ_BMLW01000010.1"/>
</dbReference>